<dbReference type="AlphaFoldDB" id="A0A0G4GKB0"/>
<feature type="compositionally biased region" description="Basic and acidic residues" evidence="1">
    <location>
        <begin position="36"/>
        <end position="56"/>
    </location>
</feature>
<dbReference type="VEuPathDB" id="CryptoDB:Cvel_22280"/>
<feature type="compositionally biased region" description="Polar residues" evidence="1">
    <location>
        <begin position="444"/>
        <end position="454"/>
    </location>
</feature>
<proteinExistence type="predicted"/>
<gene>
    <name evidence="2" type="ORF">Cvel_22280</name>
</gene>
<feature type="region of interest" description="Disordered" evidence="1">
    <location>
        <begin position="398"/>
        <end position="483"/>
    </location>
</feature>
<sequence>MNAAADRSITHAFESVRDLWNIRDGIGCGFAMDKGGSGEKDGHGVRTGKEKEKDAQPDSGEPQLLRQGERCSLCQDREEIWNLAMNLLEVARLKFAGGSGDSEGGGDEGTVDLACGISSVLRCLESVGVMMKPAGAVKGVDVKVVDSRPYLAEKFGTLEGIAWFDETRLSQYTRGGGSVTVLLSDRVLSEEQRQGAPLTGDIEGEGGKEPAEMMIPFDPLKNEEAEALISAAGLMIGEPRRLVIEIRDTGRGIPQNKMRRVLGDITKKVGFPPKRTLSYDEPEVAAVNVVALVGGPLPKGTNAPPIEEARAVLLLTDMQMGDMSGLALGRQVRKEAVEAGAIVGPFPPPPARSASQELSQLKGEVSPLGYAAPPLYPGDPRMGGMGEFVCSFSRTDSGGSRLLDPQARHSKRASGVSVDGRSPTIIEFERDVSPASAGAGPLNRDTSGSPPTSSARKKRVPPDSELPELRIRAASIPSPKTPMQTAGAEVQWAVRVSAPASPQPCVLRCCLLSAQIRGGILERHPEAETVMDAVLEKPLYADGLIQQLRELAAAVLWTGRKRKTGASAEDVEVELH</sequence>
<reference evidence="2" key="1">
    <citation type="submission" date="2014-11" db="EMBL/GenBank/DDBJ databases">
        <authorList>
            <person name="Otto D Thomas"/>
            <person name="Naeem Raeece"/>
        </authorList>
    </citation>
    <scope>NUCLEOTIDE SEQUENCE</scope>
</reference>
<feature type="region of interest" description="Disordered" evidence="1">
    <location>
        <begin position="33"/>
        <end position="63"/>
    </location>
</feature>
<accession>A0A0G4GKB0</accession>
<organism evidence="2">
    <name type="scientific">Chromera velia CCMP2878</name>
    <dbReference type="NCBI Taxonomy" id="1169474"/>
    <lineage>
        <taxon>Eukaryota</taxon>
        <taxon>Sar</taxon>
        <taxon>Alveolata</taxon>
        <taxon>Colpodellida</taxon>
        <taxon>Chromeraceae</taxon>
        <taxon>Chromera</taxon>
    </lineage>
</organism>
<dbReference type="EMBL" id="CDMZ01001298">
    <property type="protein sequence ID" value="CEM30371.1"/>
    <property type="molecule type" value="Genomic_DNA"/>
</dbReference>
<evidence type="ECO:0000313" key="2">
    <source>
        <dbReference type="EMBL" id="CEM30371.1"/>
    </source>
</evidence>
<protein>
    <submittedName>
        <fullName evidence="2">Uncharacterized protein</fullName>
    </submittedName>
</protein>
<name>A0A0G4GKB0_9ALVE</name>
<evidence type="ECO:0000256" key="1">
    <source>
        <dbReference type="SAM" id="MobiDB-lite"/>
    </source>
</evidence>
<dbReference type="PhylomeDB" id="A0A0G4GKB0"/>